<accession>A0A329UA68</accession>
<dbReference type="Proteomes" id="UP000251281">
    <property type="component" value="Unassembled WGS sequence"/>
</dbReference>
<evidence type="ECO:0000313" key="1">
    <source>
        <dbReference type="EMBL" id="RAW58053.1"/>
    </source>
</evidence>
<reference evidence="1 2" key="1">
    <citation type="submission" date="2018-02" db="EMBL/GenBank/DDBJ databases">
        <title>Complete genome sequencing of Faecalibacterium prausnitzii strains isolated from the human gut.</title>
        <authorList>
            <person name="Fitzgerald B.C."/>
            <person name="Shkoporov A.N."/>
            <person name="Ross P.R."/>
            <person name="Hill C."/>
        </authorList>
    </citation>
    <scope>NUCLEOTIDE SEQUENCE [LARGE SCALE GENOMIC DNA]</scope>
    <source>
        <strain evidence="1 2">APC923/51-1</strain>
    </source>
</reference>
<dbReference type="EMBL" id="PRLD01000005">
    <property type="protein sequence ID" value="RAW58053.1"/>
    <property type="molecule type" value="Genomic_DNA"/>
</dbReference>
<dbReference type="AlphaFoldDB" id="A0A329UA68"/>
<protein>
    <submittedName>
        <fullName evidence="1">Uncharacterized protein</fullName>
    </submittedName>
</protein>
<comment type="caution">
    <text evidence="1">The sequence shown here is derived from an EMBL/GenBank/DDBJ whole genome shotgun (WGS) entry which is preliminary data.</text>
</comment>
<evidence type="ECO:0000313" key="2">
    <source>
        <dbReference type="Proteomes" id="UP000251281"/>
    </source>
</evidence>
<sequence length="65" mass="6949">MPQQLLPVSAAGGGRRRCTLAIFSGKIILNFGIAERLRAFRYPIFTGGVVKGNYLSAAASLPVKK</sequence>
<proteinExistence type="predicted"/>
<gene>
    <name evidence="1" type="ORF">C4N24_06710</name>
</gene>
<organism evidence="1 2">
    <name type="scientific">Faecalibacterium prausnitzii</name>
    <dbReference type="NCBI Taxonomy" id="853"/>
    <lineage>
        <taxon>Bacteria</taxon>
        <taxon>Bacillati</taxon>
        <taxon>Bacillota</taxon>
        <taxon>Clostridia</taxon>
        <taxon>Eubacteriales</taxon>
        <taxon>Oscillospiraceae</taxon>
        <taxon>Faecalibacterium</taxon>
    </lineage>
</organism>
<name>A0A329UA68_9FIRM</name>